<dbReference type="RefSeq" id="XP_005105504.1">
    <property type="nucleotide sequence ID" value="XM_005105447.3"/>
</dbReference>
<keyword evidence="2" id="KW-0520">NAD</keyword>
<evidence type="ECO:0000256" key="1">
    <source>
        <dbReference type="ARBA" id="ARBA00023002"/>
    </source>
</evidence>
<accession>A0ABM0JZY9</accession>
<dbReference type="InterPro" id="IPR006140">
    <property type="entry name" value="D-isomer_DH_NAD-bd"/>
</dbReference>
<dbReference type="PANTHER" id="PTHR43333:SF1">
    <property type="entry name" value="D-ISOMER SPECIFIC 2-HYDROXYACID DEHYDROGENASE NAD-BINDING DOMAIN-CONTAINING PROTEIN"/>
    <property type="match status" value="1"/>
</dbReference>
<proteinExistence type="predicted"/>
<keyword evidence="1" id="KW-0560">Oxidoreductase</keyword>
<keyword evidence="4" id="KW-1185">Reference proteome</keyword>
<dbReference type="SUPFAM" id="SSF51735">
    <property type="entry name" value="NAD(P)-binding Rossmann-fold domains"/>
    <property type="match status" value="1"/>
</dbReference>
<dbReference type="InterPro" id="IPR036291">
    <property type="entry name" value="NAD(P)-bd_dom_sf"/>
</dbReference>
<dbReference type="GeneID" id="101857429"/>
<sequence>METIRRPISKVFVASKLADLGQIVKEAIKNIGNVCVRELQVTPDGRLAQECVDEIPEIEFLFADPSVIGQVLSSNKNRVAWMQSTFAGLDAAFKVIDNLEKPPNAILTRQTDGFGQFMGEYVIGQIIARERNFTLMTELQKQSNFDCSQLVSYRGLNELCLGVIGFGIIGQEVARQCKAMNMTVWAAVRDARFNNGQAVSEHVHHIRPMSKLSEMLQACDYVVSVLPSTPESRGLLSGNVLQACEKKKSVLINIGRGDVIDDDSLVNAVRSGWLSGAILDVFNQEPLPADSPLWSVPGITITPHVSGITNVNKAVKTFTDNIVRYRNGEPMLNQVEMSKGY</sequence>
<evidence type="ECO:0000256" key="2">
    <source>
        <dbReference type="ARBA" id="ARBA00023027"/>
    </source>
</evidence>
<gene>
    <name evidence="5" type="primary">LOC101857429</name>
</gene>
<dbReference type="CDD" id="cd05300">
    <property type="entry name" value="2-Hacid_dh_1"/>
    <property type="match status" value="1"/>
</dbReference>
<evidence type="ECO:0000313" key="5">
    <source>
        <dbReference type="RefSeq" id="XP_005105504.1"/>
    </source>
</evidence>
<feature type="domain" description="D-isomer specific 2-hydroxyacid dehydrogenase NAD-binding" evidence="3">
    <location>
        <begin position="124"/>
        <end position="306"/>
    </location>
</feature>
<dbReference type="Gene3D" id="3.40.50.720">
    <property type="entry name" value="NAD(P)-binding Rossmann-like Domain"/>
    <property type="match status" value="2"/>
</dbReference>
<organism evidence="4 5">
    <name type="scientific">Aplysia californica</name>
    <name type="common">California sea hare</name>
    <dbReference type="NCBI Taxonomy" id="6500"/>
    <lineage>
        <taxon>Eukaryota</taxon>
        <taxon>Metazoa</taxon>
        <taxon>Spiralia</taxon>
        <taxon>Lophotrochozoa</taxon>
        <taxon>Mollusca</taxon>
        <taxon>Gastropoda</taxon>
        <taxon>Heterobranchia</taxon>
        <taxon>Euthyneura</taxon>
        <taxon>Tectipleura</taxon>
        <taxon>Aplysiida</taxon>
        <taxon>Aplysioidea</taxon>
        <taxon>Aplysiidae</taxon>
        <taxon>Aplysia</taxon>
    </lineage>
</organism>
<name>A0ABM0JZY9_APLCA</name>
<dbReference type="Proteomes" id="UP000694888">
    <property type="component" value="Unplaced"/>
</dbReference>
<dbReference type="PANTHER" id="PTHR43333">
    <property type="entry name" value="2-HACID_DH_C DOMAIN-CONTAINING PROTEIN"/>
    <property type="match status" value="1"/>
</dbReference>
<evidence type="ECO:0000259" key="3">
    <source>
        <dbReference type="Pfam" id="PF02826"/>
    </source>
</evidence>
<reference evidence="5" key="1">
    <citation type="submission" date="2025-08" db="UniProtKB">
        <authorList>
            <consortium name="RefSeq"/>
        </authorList>
    </citation>
    <scope>IDENTIFICATION</scope>
</reference>
<evidence type="ECO:0000313" key="4">
    <source>
        <dbReference type="Proteomes" id="UP000694888"/>
    </source>
</evidence>
<protein>
    <submittedName>
        <fullName evidence="5">Glyoxylate/hydroxypyruvate reductase A</fullName>
    </submittedName>
</protein>
<dbReference type="Pfam" id="PF02826">
    <property type="entry name" value="2-Hacid_dh_C"/>
    <property type="match status" value="1"/>
</dbReference>